<evidence type="ECO:0000313" key="1">
    <source>
        <dbReference type="EMBL" id="QDT57345.1"/>
    </source>
</evidence>
<accession>A0A517SMK0</accession>
<dbReference type="AlphaFoldDB" id="A0A517SMK0"/>
<dbReference type="PANTHER" id="PTHR35866">
    <property type="entry name" value="PUTATIVE-RELATED"/>
    <property type="match status" value="1"/>
</dbReference>
<dbReference type="KEGG" id="ccos:Pan44_54130"/>
<dbReference type="EMBL" id="CP036271">
    <property type="protein sequence ID" value="QDT57345.1"/>
    <property type="molecule type" value="Genomic_DNA"/>
</dbReference>
<evidence type="ECO:0000313" key="2">
    <source>
        <dbReference type="Proteomes" id="UP000315700"/>
    </source>
</evidence>
<dbReference type="InterPro" id="IPR005358">
    <property type="entry name" value="Puta_zinc/iron-chelating_dom"/>
</dbReference>
<dbReference type="PANTHER" id="PTHR35866:SF1">
    <property type="entry name" value="YKGJ FAMILY CYSTEINE CLUSTER PROTEIN"/>
    <property type="match status" value="1"/>
</dbReference>
<keyword evidence="1" id="KW-0969">Cilium</keyword>
<keyword evidence="1" id="KW-0282">Flagellum</keyword>
<name>A0A517SMK0_9PLAN</name>
<dbReference type="GO" id="GO:0008168">
    <property type="term" value="F:methyltransferase activity"/>
    <property type="evidence" value="ECO:0007669"/>
    <property type="project" value="UniProtKB-KW"/>
</dbReference>
<keyword evidence="1" id="KW-0808">Transferase</keyword>
<dbReference type="GO" id="GO:0032259">
    <property type="term" value="P:methylation"/>
    <property type="evidence" value="ECO:0007669"/>
    <property type="project" value="UniProtKB-KW"/>
</dbReference>
<sequence length="210" mass="23248">MTKRIAPGNPRTCGICTLPGTTVVTTEREVDAGGTECARPVAWSHPAGYNDAMAGGVFDDAPADPKDPVMTVPSDAPWYRDGLRFECTQCGNCCSGFPGFVWINDDELRAIAEHTGKSIGEIRLMHTRLYAGRLSLSEFANGDCTFFDPRTRGCSIYEARPTQCRTWPFWRSNIESPEAWERTGESCPGVNQGDFIPLEEIEMRVGQREM</sequence>
<gene>
    <name evidence="1" type="ORF">Pan44_54130</name>
</gene>
<organism evidence="1 2">
    <name type="scientific">Caulifigura coniformis</name>
    <dbReference type="NCBI Taxonomy" id="2527983"/>
    <lineage>
        <taxon>Bacteria</taxon>
        <taxon>Pseudomonadati</taxon>
        <taxon>Planctomycetota</taxon>
        <taxon>Planctomycetia</taxon>
        <taxon>Planctomycetales</taxon>
        <taxon>Planctomycetaceae</taxon>
        <taxon>Caulifigura</taxon>
    </lineage>
</organism>
<keyword evidence="1" id="KW-0489">Methyltransferase</keyword>
<dbReference type="Pfam" id="PF03692">
    <property type="entry name" value="CxxCxxCC"/>
    <property type="match status" value="1"/>
</dbReference>
<dbReference type="InParanoid" id="A0A517SMK0"/>
<reference evidence="1 2" key="1">
    <citation type="submission" date="2019-02" db="EMBL/GenBank/DDBJ databases">
        <title>Deep-cultivation of Planctomycetes and their phenomic and genomic characterization uncovers novel biology.</title>
        <authorList>
            <person name="Wiegand S."/>
            <person name="Jogler M."/>
            <person name="Boedeker C."/>
            <person name="Pinto D."/>
            <person name="Vollmers J."/>
            <person name="Rivas-Marin E."/>
            <person name="Kohn T."/>
            <person name="Peeters S.H."/>
            <person name="Heuer A."/>
            <person name="Rast P."/>
            <person name="Oberbeckmann S."/>
            <person name="Bunk B."/>
            <person name="Jeske O."/>
            <person name="Meyerdierks A."/>
            <person name="Storesund J.E."/>
            <person name="Kallscheuer N."/>
            <person name="Luecker S."/>
            <person name="Lage O.M."/>
            <person name="Pohl T."/>
            <person name="Merkel B.J."/>
            <person name="Hornburger P."/>
            <person name="Mueller R.-W."/>
            <person name="Bruemmer F."/>
            <person name="Labrenz M."/>
            <person name="Spormann A.M."/>
            <person name="Op den Camp H."/>
            <person name="Overmann J."/>
            <person name="Amann R."/>
            <person name="Jetten M.S.M."/>
            <person name="Mascher T."/>
            <person name="Medema M.H."/>
            <person name="Devos D.P."/>
            <person name="Kaster A.-K."/>
            <person name="Ovreas L."/>
            <person name="Rohde M."/>
            <person name="Galperin M.Y."/>
            <person name="Jogler C."/>
        </authorList>
    </citation>
    <scope>NUCLEOTIDE SEQUENCE [LARGE SCALE GENOMIC DNA]</scope>
    <source>
        <strain evidence="1 2">Pan44</strain>
    </source>
</reference>
<keyword evidence="2" id="KW-1185">Reference proteome</keyword>
<proteinExistence type="predicted"/>
<keyword evidence="1" id="KW-0966">Cell projection</keyword>
<protein>
    <submittedName>
        <fullName evidence="1">Flagellin N-methylase</fullName>
    </submittedName>
</protein>
<dbReference type="Proteomes" id="UP000315700">
    <property type="component" value="Chromosome"/>
</dbReference>